<dbReference type="GO" id="GO:0010008">
    <property type="term" value="C:endosome membrane"/>
    <property type="evidence" value="ECO:0007669"/>
    <property type="project" value="UniProtKB-SubCell"/>
</dbReference>
<name>A0AAQ3MQX5_VIGMU</name>
<evidence type="ECO:0000256" key="7">
    <source>
        <dbReference type="ARBA" id="ARBA00022989"/>
    </source>
</evidence>
<organism evidence="11 12">
    <name type="scientific">Vigna mungo</name>
    <name type="common">Black gram</name>
    <name type="synonym">Phaseolus mungo</name>
    <dbReference type="NCBI Taxonomy" id="3915"/>
    <lineage>
        <taxon>Eukaryota</taxon>
        <taxon>Viridiplantae</taxon>
        <taxon>Streptophyta</taxon>
        <taxon>Embryophyta</taxon>
        <taxon>Tracheophyta</taxon>
        <taxon>Spermatophyta</taxon>
        <taxon>Magnoliopsida</taxon>
        <taxon>eudicotyledons</taxon>
        <taxon>Gunneridae</taxon>
        <taxon>Pentapetalae</taxon>
        <taxon>rosids</taxon>
        <taxon>fabids</taxon>
        <taxon>Fabales</taxon>
        <taxon>Fabaceae</taxon>
        <taxon>Papilionoideae</taxon>
        <taxon>50 kb inversion clade</taxon>
        <taxon>NPAAA clade</taxon>
        <taxon>indigoferoid/millettioid clade</taxon>
        <taxon>Phaseoleae</taxon>
        <taxon>Vigna</taxon>
    </lineage>
</organism>
<feature type="non-terminal residue" evidence="11">
    <location>
        <position position="166"/>
    </location>
</feature>
<dbReference type="Proteomes" id="UP001374535">
    <property type="component" value="Chromosome 10"/>
</dbReference>
<proteinExistence type="inferred from homology"/>
<dbReference type="PANTHER" id="PTHR10766:SF163">
    <property type="entry name" value="TRANSMEMBRANE 9 SUPERFAMILY MEMBER 12"/>
    <property type="match status" value="1"/>
</dbReference>
<comment type="subcellular location">
    <subcellularLocation>
        <location evidence="1">Endosome membrane</location>
        <topology evidence="1">Multi-pass membrane protein</topology>
    </subcellularLocation>
    <subcellularLocation>
        <location evidence="2">Golgi apparatus membrane</location>
        <topology evidence="2">Multi-pass membrane protein</topology>
    </subcellularLocation>
</comment>
<keyword evidence="9" id="KW-0472">Membrane</keyword>
<evidence type="ECO:0000256" key="3">
    <source>
        <dbReference type="ARBA" id="ARBA00005227"/>
    </source>
</evidence>
<evidence type="ECO:0000256" key="1">
    <source>
        <dbReference type="ARBA" id="ARBA00004337"/>
    </source>
</evidence>
<dbReference type="Pfam" id="PF02990">
    <property type="entry name" value="EMP70"/>
    <property type="match status" value="1"/>
</dbReference>
<accession>A0AAQ3MQX5</accession>
<keyword evidence="12" id="KW-1185">Reference proteome</keyword>
<protein>
    <recommendedName>
        <fullName evidence="10">Transmembrane 9 superfamily member</fullName>
    </recommendedName>
</protein>
<dbReference type="PANTHER" id="PTHR10766">
    <property type="entry name" value="TRANSMEMBRANE 9 SUPERFAMILY PROTEIN"/>
    <property type="match status" value="1"/>
</dbReference>
<evidence type="ECO:0000256" key="9">
    <source>
        <dbReference type="ARBA" id="ARBA00023136"/>
    </source>
</evidence>
<keyword evidence="8" id="KW-0333">Golgi apparatus</keyword>
<sequence>MILDNLPVMRFTNQNGVKIQWTGFPVGYTPPDGSADYIINHLKFTVLVHEYEGSGVQIVGTGEEGLGVISESDKKKASGYEIVGFQVVPCSIKYDPEVMAKHKMYDTLSPINCPTELEKYQVIREQERISFTYDVEFVKSDIRWPSRWDAYLKMEGSRVHWFSILN</sequence>
<evidence type="ECO:0000313" key="12">
    <source>
        <dbReference type="Proteomes" id="UP001374535"/>
    </source>
</evidence>
<gene>
    <name evidence="11" type="ORF">V8G54_034503</name>
</gene>
<reference evidence="11 12" key="1">
    <citation type="journal article" date="2023" name="Life. Sci Alliance">
        <title>Evolutionary insights into 3D genome organization and epigenetic landscape of Vigna mungo.</title>
        <authorList>
            <person name="Junaid A."/>
            <person name="Singh B."/>
            <person name="Bhatia S."/>
        </authorList>
    </citation>
    <scope>NUCLEOTIDE SEQUENCE [LARGE SCALE GENOMIC DNA]</scope>
    <source>
        <strain evidence="11">Urdbean</strain>
    </source>
</reference>
<keyword evidence="7" id="KW-1133">Transmembrane helix</keyword>
<dbReference type="GO" id="GO:0000139">
    <property type="term" value="C:Golgi membrane"/>
    <property type="evidence" value="ECO:0007669"/>
    <property type="project" value="UniProtKB-SubCell"/>
</dbReference>
<evidence type="ECO:0000256" key="8">
    <source>
        <dbReference type="ARBA" id="ARBA00023034"/>
    </source>
</evidence>
<evidence type="ECO:0000256" key="5">
    <source>
        <dbReference type="ARBA" id="ARBA00022729"/>
    </source>
</evidence>
<keyword evidence="5" id="KW-0732">Signal</keyword>
<evidence type="ECO:0000313" key="11">
    <source>
        <dbReference type="EMBL" id="WVY95415.1"/>
    </source>
</evidence>
<dbReference type="AlphaFoldDB" id="A0AAQ3MQX5"/>
<dbReference type="InterPro" id="IPR004240">
    <property type="entry name" value="EMP70"/>
</dbReference>
<evidence type="ECO:0000256" key="4">
    <source>
        <dbReference type="ARBA" id="ARBA00022692"/>
    </source>
</evidence>
<keyword evidence="6" id="KW-0967">Endosome</keyword>
<comment type="similarity">
    <text evidence="3 10">Belongs to the nonaspanin (TM9SF) (TC 9.A.2) family.</text>
</comment>
<evidence type="ECO:0000256" key="2">
    <source>
        <dbReference type="ARBA" id="ARBA00004653"/>
    </source>
</evidence>
<keyword evidence="4" id="KW-0812">Transmembrane</keyword>
<evidence type="ECO:0000256" key="6">
    <source>
        <dbReference type="ARBA" id="ARBA00022753"/>
    </source>
</evidence>
<dbReference type="EMBL" id="CP144691">
    <property type="protein sequence ID" value="WVY95415.1"/>
    <property type="molecule type" value="Genomic_DNA"/>
</dbReference>
<dbReference type="GO" id="GO:0072657">
    <property type="term" value="P:protein localization to membrane"/>
    <property type="evidence" value="ECO:0007669"/>
    <property type="project" value="TreeGrafter"/>
</dbReference>
<evidence type="ECO:0000256" key="10">
    <source>
        <dbReference type="RuleBase" id="RU363079"/>
    </source>
</evidence>